<evidence type="ECO:0000313" key="3">
    <source>
        <dbReference type="Proteomes" id="UP000617555"/>
    </source>
</evidence>
<organism evidence="2 3">
    <name type="scientific">Shewanella inventionis</name>
    <dbReference type="NCBI Taxonomy" id="1738770"/>
    <lineage>
        <taxon>Bacteria</taxon>
        <taxon>Pseudomonadati</taxon>
        <taxon>Pseudomonadota</taxon>
        <taxon>Gammaproteobacteria</taxon>
        <taxon>Alteromonadales</taxon>
        <taxon>Shewanellaceae</taxon>
        <taxon>Shewanella</taxon>
    </lineage>
</organism>
<comment type="caution">
    <text evidence="2">The sequence shown here is derived from an EMBL/GenBank/DDBJ whole genome shotgun (WGS) entry which is preliminary data.</text>
</comment>
<accession>A0ABQ1IUU7</accession>
<feature type="transmembrane region" description="Helical" evidence="1">
    <location>
        <begin position="6"/>
        <end position="26"/>
    </location>
</feature>
<protein>
    <submittedName>
        <fullName evidence="2">Uncharacterized protein</fullName>
    </submittedName>
</protein>
<keyword evidence="3" id="KW-1185">Reference proteome</keyword>
<proteinExistence type="predicted"/>
<gene>
    <name evidence="2" type="ORF">GCM10011607_11930</name>
</gene>
<evidence type="ECO:0000313" key="2">
    <source>
        <dbReference type="EMBL" id="GGB53033.1"/>
    </source>
</evidence>
<dbReference type="EMBL" id="BMII01000008">
    <property type="protein sequence ID" value="GGB53033.1"/>
    <property type="molecule type" value="Genomic_DNA"/>
</dbReference>
<keyword evidence="1" id="KW-1133">Transmembrane helix</keyword>
<keyword evidence="1" id="KW-0472">Membrane</keyword>
<reference evidence="3" key="1">
    <citation type="journal article" date="2019" name="Int. J. Syst. Evol. Microbiol.">
        <title>The Global Catalogue of Microorganisms (GCM) 10K type strain sequencing project: providing services to taxonomists for standard genome sequencing and annotation.</title>
        <authorList>
            <consortium name="The Broad Institute Genomics Platform"/>
            <consortium name="The Broad Institute Genome Sequencing Center for Infectious Disease"/>
            <person name="Wu L."/>
            <person name="Ma J."/>
        </authorList>
    </citation>
    <scope>NUCLEOTIDE SEQUENCE [LARGE SCALE GENOMIC DNA]</scope>
    <source>
        <strain evidence="3">CGMCC 1.15339</strain>
    </source>
</reference>
<name>A0ABQ1IUU7_9GAMM</name>
<sequence>MNKPLIYRALFTLAFIVLVMTSIGGLKSYFKHSSEAIADVNKEREIMGFLINIDTNIDLHSECSLESNGKYTTNAISEMNKIAIVKCNKITGLAFSELTNAGAEVILIQKQIAPFYNVIKNADSSSEFDKSAEDICLDKLSDILNACPVLLKPFVSMSF</sequence>
<keyword evidence="1" id="KW-0812">Transmembrane</keyword>
<dbReference type="RefSeq" id="WP_188737984.1">
    <property type="nucleotide sequence ID" value="NZ_BMII01000008.1"/>
</dbReference>
<evidence type="ECO:0000256" key="1">
    <source>
        <dbReference type="SAM" id="Phobius"/>
    </source>
</evidence>
<dbReference type="Proteomes" id="UP000617555">
    <property type="component" value="Unassembled WGS sequence"/>
</dbReference>